<name>A0A8H4NAX0_9PEZI</name>
<keyword evidence="3" id="KW-1185">Reference proteome</keyword>
<feature type="compositionally biased region" description="Basic and acidic residues" evidence="1">
    <location>
        <begin position="17"/>
        <end position="33"/>
    </location>
</feature>
<dbReference type="EMBL" id="WWBZ02000001">
    <property type="protein sequence ID" value="KAF4313783.1"/>
    <property type="molecule type" value="Genomic_DNA"/>
</dbReference>
<dbReference type="OrthoDB" id="10629229at2759"/>
<organism evidence="2 3">
    <name type="scientific">Botryosphaeria dothidea</name>
    <dbReference type="NCBI Taxonomy" id="55169"/>
    <lineage>
        <taxon>Eukaryota</taxon>
        <taxon>Fungi</taxon>
        <taxon>Dikarya</taxon>
        <taxon>Ascomycota</taxon>
        <taxon>Pezizomycotina</taxon>
        <taxon>Dothideomycetes</taxon>
        <taxon>Dothideomycetes incertae sedis</taxon>
        <taxon>Botryosphaeriales</taxon>
        <taxon>Botryosphaeriaceae</taxon>
        <taxon>Botryosphaeria</taxon>
    </lineage>
</organism>
<comment type="caution">
    <text evidence="2">The sequence shown here is derived from an EMBL/GenBank/DDBJ whole genome shotgun (WGS) entry which is preliminary data.</text>
</comment>
<proteinExistence type="predicted"/>
<gene>
    <name evidence="2" type="ORF">GTA08_BOTSDO00467</name>
</gene>
<feature type="compositionally biased region" description="Gly residues" evidence="1">
    <location>
        <begin position="40"/>
        <end position="50"/>
    </location>
</feature>
<feature type="region of interest" description="Disordered" evidence="1">
    <location>
        <begin position="1"/>
        <end position="65"/>
    </location>
</feature>
<reference evidence="2" key="1">
    <citation type="submission" date="2020-04" db="EMBL/GenBank/DDBJ databases">
        <title>Genome Assembly and Annotation of Botryosphaeria dothidea sdau 11-99, a Latent Pathogen of Apple Fruit Ring Rot in China.</title>
        <authorList>
            <person name="Yu C."/>
            <person name="Diao Y."/>
            <person name="Lu Q."/>
            <person name="Zhao J."/>
            <person name="Cui S."/>
            <person name="Peng C."/>
            <person name="He B."/>
            <person name="Liu H."/>
        </authorList>
    </citation>
    <scope>NUCLEOTIDE SEQUENCE [LARGE SCALE GENOMIC DNA]</scope>
    <source>
        <strain evidence="2">Sdau11-99</strain>
    </source>
</reference>
<dbReference type="Proteomes" id="UP000572817">
    <property type="component" value="Unassembled WGS sequence"/>
</dbReference>
<accession>A0A8H4NAX0</accession>
<protein>
    <submittedName>
        <fullName evidence="2">Uncharacterized protein</fullName>
    </submittedName>
</protein>
<dbReference type="AlphaFoldDB" id="A0A8H4NAX0"/>
<evidence type="ECO:0000256" key="1">
    <source>
        <dbReference type="SAM" id="MobiDB-lite"/>
    </source>
</evidence>
<sequence>MDGERGLFSHGNKPPHKKETLLEKLEHKVEQKLMGKSHGQHGGQQYGGGGGPPPQQGGYYSGGPGQGDTIATAVMGITTQATASAANLPRAASSEWEREAATPTVRISVEAEAEADTTSLTWAAARKAVVSEEASEEVSEGTAAAVARQEDITTAALMEALGVVISAVGPVAVALVTMAVQAAVLVGRAALAVGERVERMFVQSVMDEEDLKLMEERMEGFWSDEEEDQKSANES</sequence>
<evidence type="ECO:0000313" key="3">
    <source>
        <dbReference type="Proteomes" id="UP000572817"/>
    </source>
</evidence>
<evidence type="ECO:0000313" key="2">
    <source>
        <dbReference type="EMBL" id="KAF4313783.1"/>
    </source>
</evidence>